<dbReference type="STRING" id="1300222.I532_04015"/>
<dbReference type="InterPro" id="IPR027417">
    <property type="entry name" value="P-loop_NTPase"/>
</dbReference>
<dbReference type="AlphaFoldDB" id="M8E657"/>
<evidence type="ECO:0000313" key="1">
    <source>
        <dbReference type="EMBL" id="EMT54741.1"/>
    </source>
</evidence>
<reference evidence="1 2" key="1">
    <citation type="submission" date="2013-03" db="EMBL/GenBank/DDBJ databases">
        <title>Assembly of a new bacterial strain Brevibacillus borstelensis AK1.</title>
        <authorList>
            <person name="Rajan I."/>
            <person name="PoliReddy D."/>
            <person name="Sugumar T."/>
            <person name="Rathinam K."/>
            <person name="Alqarawi S."/>
            <person name="Khalil A.B."/>
            <person name="Sivakumar N."/>
        </authorList>
    </citation>
    <scope>NUCLEOTIDE SEQUENCE [LARGE SCALE GENOMIC DNA]</scope>
    <source>
        <strain evidence="1 2">AK1</strain>
    </source>
</reference>
<sequence length="227" mass="26130">MVKIALCGKMRSGKDSVAAHLTQQYGFVRFAFGDGIRKVCRELFPDRFAGDRKPRALLQGVGQAMRAFDPDVWVNDCFRRIADKERMDNAYYEMPWNAHARLPFRPVITDLRQPSEYERLRAEGFVIVRVTCDEAIRRQRIIDAGDAFDERDLTHETELHADGFAVDFDIENNGTLAELHAKVDAVMADLSRKQLELEFMTQYGVSLRDAEESINEMYRIQMEGEAE</sequence>
<protein>
    <submittedName>
        <fullName evidence="1">Adenylate kinase</fullName>
    </submittedName>
</protein>
<dbReference type="SUPFAM" id="SSF52540">
    <property type="entry name" value="P-loop containing nucleoside triphosphate hydrolases"/>
    <property type="match status" value="1"/>
</dbReference>
<accession>M8E657</accession>
<dbReference type="Gene3D" id="3.40.50.300">
    <property type="entry name" value="P-loop containing nucleotide triphosphate hydrolases"/>
    <property type="match status" value="1"/>
</dbReference>
<proteinExistence type="predicted"/>
<comment type="caution">
    <text evidence="1">The sequence shown here is derived from an EMBL/GenBank/DDBJ whole genome shotgun (WGS) entry which is preliminary data.</text>
</comment>
<organism evidence="1 2">
    <name type="scientific">Brevibacillus borstelensis AK1</name>
    <dbReference type="NCBI Taxonomy" id="1300222"/>
    <lineage>
        <taxon>Bacteria</taxon>
        <taxon>Bacillati</taxon>
        <taxon>Bacillota</taxon>
        <taxon>Bacilli</taxon>
        <taxon>Bacillales</taxon>
        <taxon>Paenibacillaceae</taxon>
        <taxon>Brevibacillus</taxon>
    </lineage>
</organism>
<keyword evidence="2" id="KW-1185">Reference proteome</keyword>
<dbReference type="EMBL" id="APBN01000001">
    <property type="protein sequence ID" value="EMT54741.1"/>
    <property type="molecule type" value="Genomic_DNA"/>
</dbReference>
<evidence type="ECO:0000313" key="2">
    <source>
        <dbReference type="Proteomes" id="UP000012081"/>
    </source>
</evidence>
<dbReference type="PATRIC" id="fig|1300222.3.peg.836"/>
<dbReference type="GO" id="GO:0016301">
    <property type="term" value="F:kinase activity"/>
    <property type="evidence" value="ECO:0007669"/>
    <property type="project" value="UniProtKB-KW"/>
</dbReference>
<dbReference type="RefSeq" id="WP_003386552.1">
    <property type="nucleotide sequence ID" value="NZ_APBN01000001.1"/>
</dbReference>
<keyword evidence="1" id="KW-0418">Kinase</keyword>
<dbReference type="Proteomes" id="UP000012081">
    <property type="component" value="Unassembled WGS sequence"/>
</dbReference>
<name>M8E657_9BACL</name>
<gene>
    <name evidence="1" type="ORF">I532_04015</name>
</gene>
<keyword evidence="1" id="KW-0808">Transferase</keyword>